<protein>
    <submittedName>
        <fullName evidence="3">PadR family transcriptional regulator</fullName>
    </submittedName>
</protein>
<reference evidence="3" key="1">
    <citation type="submission" date="2022-06" db="EMBL/GenBank/DDBJ databases">
        <title>WGS of actinobacteria.</title>
        <authorList>
            <person name="Thawai C."/>
        </authorList>
    </citation>
    <scope>NUCLEOTIDE SEQUENCE</scope>
    <source>
        <strain evidence="3">DSM 42010</strain>
    </source>
</reference>
<dbReference type="InterPro" id="IPR036388">
    <property type="entry name" value="WH-like_DNA-bd_sf"/>
</dbReference>
<evidence type="ECO:0000313" key="4">
    <source>
        <dbReference type="Proteomes" id="UP001142400"/>
    </source>
</evidence>
<feature type="domain" description="Transcription regulator PadR N-terminal" evidence="1">
    <location>
        <begin position="7"/>
        <end position="79"/>
    </location>
</feature>
<evidence type="ECO:0000259" key="1">
    <source>
        <dbReference type="Pfam" id="PF03551"/>
    </source>
</evidence>
<gene>
    <name evidence="3" type="ORF">NQU54_28065</name>
</gene>
<keyword evidence="4" id="KW-1185">Reference proteome</keyword>
<name>A0A9X2RVV2_STRMQ</name>
<sequence>MSLSHALLGLLAIEPASGYELSKEFERDLGRYAWQAGHTSVYPELIRMAEQGLVEVTHEGARRSRTYAVTDKGREELREWLLSPWGQGVVRNEQVLRLFLLEALEPNETVTALRDVVEHAEGRMSELRALREKRDVEPPEGLDVLGQLASEYGLRQYQALRDWALWAIEHVNKRQGSTGDDSGSPRQR</sequence>
<dbReference type="PANTHER" id="PTHR43252">
    <property type="entry name" value="TRANSCRIPTIONAL REGULATOR YQJI"/>
    <property type="match status" value="1"/>
</dbReference>
<accession>A0A9X2RVV2</accession>
<dbReference type="InterPro" id="IPR018309">
    <property type="entry name" value="Tscrpt_reg_PadR_C"/>
</dbReference>
<organism evidence="3 4">
    <name type="scientific">Streptomyces malaysiensis subsp. samsunensis</name>
    <dbReference type="NCBI Taxonomy" id="459658"/>
    <lineage>
        <taxon>Bacteria</taxon>
        <taxon>Bacillati</taxon>
        <taxon>Actinomycetota</taxon>
        <taxon>Actinomycetes</taxon>
        <taxon>Kitasatosporales</taxon>
        <taxon>Streptomycetaceae</taxon>
        <taxon>Streptomyces</taxon>
        <taxon>Streptomyces violaceusniger group</taxon>
    </lineage>
</organism>
<dbReference type="AlphaFoldDB" id="A0A9X2RVV2"/>
<dbReference type="InterPro" id="IPR005149">
    <property type="entry name" value="Tscrpt_reg_PadR_N"/>
</dbReference>
<dbReference type="Pfam" id="PF10400">
    <property type="entry name" value="Vir_act_alpha_C"/>
    <property type="match status" value="1"/>
</dbReference>
<feature type="domain" description="Transcription regulator PadR C-terminal" evidence="2">
    <location>
        <begin position="90"/>
        <end position="169"/>
    </location>
</feature>
<dbReference type="Proteomes" id="UP001142400">
    <property type="component" value="Unassembled WGS sequence"/>
</dbReference>
<dbReference type="PANTHER" id="PTHR43252:SF4">
    <property type="entry name" value="TRANSCRIPTIONAL REGULATORY PROTEIN"/>
    <property type="match status" value="1"/>
</dbReference>
<comment type="caution">
    <text evidence="3">The sequence shown here is derived from an EMBL/GenBank/DDBJ whole genome shotgun (WGS) entry which is preliminary data.</text>
</comment>
<dbReference type="InterPro" id="IPR036390">
    <property type="entry name" value="WH_DNA-bd_sf"/>
</dbReference>
<evidence type="ECO:0000313" key="3">
    <source>
        <dbReference type="EMBL" id="MCQ8832811.1"/>
    </source>
</evidence>
<proteinExistence type="predicted"/>
<dbReference type="RefSeq" id="WP_257633515.1">
    <property type="nucleotide sequence ID" value="NZ_JANIIC010000036.1"/>
</dbReference>
<dbReference type="Gene3D" id="1.10.10.10">
    <property type="entry name" value="Winged helix-like DNA-binding domain superfamily/Winged helix DNA-binding domain"/>
    <property type="match status" value="1"/>
</dbReference>
<dbReference type="SUPFAM" id="SSF46785">
    <property type="entry name" value="Winged helix' DNA-binding domain"/>
    <property type="match status" value="1"/>
</dbReference>
<dbReference type="EMBL" id="JANIIC010000036">
    <property type="protein sequence ID" value="MCQ8832811.1"/>
    <property type="molecule type" value="Genomic_DNA"/>
</dbReference>
<dbReference type="Pfam" id="PF03551">
    <property type="entry name" value="PadR"/>
    <property type="match status" value="1"/>
</dbReference>
<evidence type="ECO:0000259" key="2">
    <source>
        <dbReference type="Pfam" id="PF10400"/>
    </source>
</evidence>